<comment type="caution">
    <text evidence="1">The sequence shown here is derived from an EMBL/GenBank/DDBJ whole genome shotgun (WGS) entry which is preliminary data.</text>
</comment>
<dbReference type="EMBL" id="LFZW01000001">
    <property type="protein sequence ID" value="KMY49602.1"/>
    <property type="molecule type" value="Genomic_DNA"/>
</dbReference>
<dbReference type="AlphaFoldDB" id="A0A0K9GTK7"/>
<accession>A0A0K9GTK7</accession>
<evidence type="ECO:0000313" key="1">
    <source>
        <dbReference type="EMBL" id="KMY49602.1"/>
    </source>
</evidence>
<gene>
    <name evidence="1" type="ORF">AC625_08645</name>
</gene>
<dbReference type="PATRIC" id="fig|1679170.3.peg.1858"/>
<keyword evidence="2" id="KW-1185">Reference proteome</keyword>
<reference evidence="2" key="1">
    <citation type="submission" date="2015-07" db="EMBL/GenBank/DDBJ databases">
        <title>Genome sequencing project for genomic taxonomy and phylogenomics of Bacillus-like bacteria.</title>
        <authorList>
            <person name="Liu B."/>
            <person name="Wang J."/>
            <person name="Zhu Y."/>
            <person name="Liu G."/>
            <person name="Chen Q."/>
            <person name="Chen Z."/>
            <person name="Lan J."/>
            <person name="Che J."/>
            <person name="Ge C."/>
            <person name="Shi H."/>
            <person name="Pan Z."/>
            <person name="Liu X."/>
        </authorList>
    </citation>
    <scope>NUCLEOTIDE SEQUENCE [LARGE SCALE GENOMIC DNA]</scope>
    <source>
        <strain evidence="2">FJAT-27997</strain>
    </source>
</reference>
<dbReference type="RefSeq" id="WP_049680936.1">
    <property type="nucleotide sequence ID" value="NZ_LFZW01000001.1"/>
</dbReference>
<dbReference type="Proteomes" id="UP000037146">
    <property type="component" value="Unassembled WGS sequence"/>
</dbReference>
<organism evidence="1 2">
    <name type="scientific">Peribacillus loiseleuriae</name>
    <dbReference type="NCBI Taxonomy" id="1679170"/>
    <lineage>
        <taxon>Bacteria</taxon>
        <taxon>Bacillati</taxon>
        <taxon>Bacillota</taxon>
        <taxon>Bacilli</taxon>
        <taxon>Bacillales</taxon>
        <taxon>Bacillaceae</taxon>
        <taxon>Peribacillus</taxon>
    </lineage>
</organism>
<name>A0A0K9GTK7_9BACI</name>
<evidence type="ECO:0000313" key="2">
    <source>
        <dbReference type="Proteomes" id="UP000037146"/>
    </source>
</evidence>
<sequence length="76" mass="8864">MVEKWIGEEDNTSGTYVPTSCEEFSERRGGCLNAKKLYRFNSRFGKEYNITDDEVVARIKKLITEEKNSRTVRILI</sequence>
<proteinExistence type="predicted"/>
<protein>
    <submittedName>
        <fullName evidence="1">Uncharacterized protein</fullName>
    </submittedName>
</protein>
<dbReference type="OrthoDB" id="9946066at2"/>